<dbReference type="AlphaFoldDB" id="A0A9C9NFI8"/>
<gene>
    <name evidence="2" type="ORF">ENH89_11305</name>
</gene>
<sequence length="100" mass="11847">MEFEWNEEKREQVLRERGVDMVRAARIFEGFCAQKEDRREEYGEKRFVAIGLVEDECFVLVWTPRGNKRRLITAWKGGRDERQDYEDSHAGRNPRNGSPG</sequence>
<dbReference type="InterPro" id="IPR007460">
    <property type="entry name" value="BrnT_toxin"/>
</dbReference>
<dbReference type="Gene3D" id="3.10.450.530">
    <property type="entry name" value="Ribonuclease toxin, BrnT, of type II toxin-antitoxin system"/>
    <property type="match status" value="1"/>
</dbReference>
<dbReference type="InterPro" id="IPR038573">
    <property type="entry name" value="BrnT_sf"/>
</dbReference>
<organism evidence="2 3">
    <name type="scientific">Aurantimonas coralicida</name>
    <dbReference type="NCBI Taxonomy" id="182270"/>
    <lineage>
        <taxon>Bacteria</taxon>
        <taxon>Pseudomonadati</taxon>
        <taxon>Pseudomonadota</taxon>
        <taxon>Alphaproteobacteria</taxon>
        <taxon>Hyphomicrobiales</taxon>
        <taxon>Aurantimonadaceae</taxon>
        <taxon>Aurantimonas</taxon>
    </lineage>
</organism>
<feature type="compositionally biased region" description="Basic and acidic residues" evidence="1">
    <location>
        <begin position="80"/>
        <end position="90"/>
    </location>
</feature>
<evidence type="ECO:0000256" key="1">
    <source>
        <dbReference type="SAM" id="MobiDB-lite"/>
    </source>
</evidence>
<dbReference type="Proteomes" id="UP000885680">
    <property type="component" value="Unassembled WGS sequence"/>
</dbReference>
<dbReference type="EMBL" id="DRGN01000160">
    <property type="protein sequence ID" value="HEU00922.1"/>
    <property type="molecule type" value="Genomic_DNA"/>
</dbReference>
<comment type="caution">
    <text evidence="2">The sequence shown here is derived from an EMBL/GenBank/DDBJ whole genome shotgun (WGS) entry which is preliminary data.</text>
</comment>
<protein>
    <submittedName>
        <fullName evidence="2">BrnT family toxin</fullName>
    </submittedName>
</protein>
<name>A0A9C9NFI8_9HYPH</name>
<evidence type="ECO:0000313" key="3">
    <source>
        <dbReference type="Proteomes" id="UP000885680"/>
    </source>
</evidence>
<reference evidence="2" key="1">
    <citation type="journal article" date="2020" name="mSystems">
        <title>Genome- and Community-Level Interaction Insights into Carbon Utilization and Element Cycling Functions of Hydrothermarchaeota in Hydrothermal Sediment.</title>
        <authorList>
            <person name="Zhou Z."/>
            <person name="Liu Y."/>
            <person name="Xu W."/>
            <person name="Pan J."/>
            <person name="Luo Z.H."/>
            <person name="Li M."/>
        </authorList>
    </citation>
    <scope>NUCLEOTIDE SEQUENCE</scope>
    <source>
        <strain evidence="2">HyVt-347</strain>
    </source>
</reference>
<proteinExistence type="predicted"/>
<dbReference type="Pfam" id="PF04365">
    <property type="entry name" value="BrnT_toxin"/>
    <property type="match status" value="1"/>
</dbReference>
<feature type="region of interest" description="Disordered" evidence="1">
    <location>
        <begin position="80"/>
        <end position="100"/>
    </location>
</feature>
<accession>A0A9C9NFI8</accession>
<evidence type="ECO:0000313" key="2">
    <source>
        <dbReference type="EMBL" id="HEU00922.1"/>
    </source>
</evidence>